<comment type="similarity">
    <text evidence="2 13">Belongs to the class-I aminoacyl-tRNA synthetase family.</text>
</comment>
<dbReference type="SMART" id="SM00840">
    <property type="entry name" value="DALR_2"/>
    <property type="match status" value="1"/>
</dbReference>
<dbReference type="Gene3D" id="3.40.50.620">
    <property type="entry name" value="HUPs"/>
    <property type="match status" value="1"/>
</dbReference>
<gene>
    <name evidence="13" type="primary">cysS</name>
    <name evidence="16" type="ORF">CK797_03785</name>
</gene>
<dbReference type="GO" id="GO:0005829">
    <property type="term" value="C:cytosol"/>
    <property type="evidence" value="ECO:0007669"/>
    <property type="project" value="TreeGrafter"/>
</dbReference>
<feature type="binding site" evidence="13">
    <location>
        <position position="28"/>
    </location>
    <ligand>
        <name>Zn(2+)</name>
        <dbReference type="ChEBI" id="CHEBI:29105"/>
    </ligand>
</feature>
<dbReference type="AlphaFoldDB" id="A0A2J6NNQ8"/>
<keyword evidence="4 13" id="KW-0963">Cytoplasm</keyword>
<keyword evidence="14" id="KW-0175">Coiled coil</keyword>
<dbReference type="RefSeq" id="WP_104688476.1">
    <property type="nucleotide sequence ID" value="NZ_JBKTHY010000001.1"/>
</dbReference>
<dbReference type="GO" id="GO:0005524">
    <property type="term" value="F:ATP binding"/>
    <property type="evidence" value="ECO:0007669"/>
    <property type="project" value="UniProtKB-UniRule"/>
</dbReference>
<evidence type="ECO:0000256" key="11">
    <source>
        <dbReference type="ARBA" id="ARBA00023146"/>
    </source>
</evidence>
<reference evidence="16 17" key="1">
    <citation type="submission" date="2017-09" db="EMBL/GenBank/DDBJ databases">
        <title>Bacterial strain isolated from the female urinary microbiota.</title>
        <authorList>
            <person name="Thomas-White K."/>
            <person name="Kumar N."/>
            <person name="Forster S."/>
            <person name="Putonti C."/>
            <person name="Lawley T."/>
            <person name="Wolfe A.J."/>
        </authorList>
    </citation>
    <scope>NUCLEOTIDE SEQUENCE [LARGE SCALE GENOMIC DNA]</scope>
    <source>
        <strain evidence="16 17">UMB0683</strain>
    </source>
</reference>
<evidence type="ECO:0000256" key="8">
    <source>
        <dbReference type="ARBA" id="ARBA00022833"/>
    </source>
</evidence>
<evidence type="ECO:0000256" key="3">
    <source>
        <dbReference type="ARBA" id="ARBA00011245"/>
    </source>
</evidence>
<dbReference type="OrthoDB" id="9815130at2"/>
<evidence type="ECO:0000256" key="13">
    <source>
        <dbReference type="HAMAP-Rule" id="MF_00041"/>
    </source>
</evidence>
<dbReference type="HAMAP" id="MF_00041">
    <property type="entry name" value="Cys_tRNA_synth"/>
    <property type="match status" value="1"/>
</dbReference>
<keyword evidence="7 13" id="KW-0547">Nucleotide-binding</keyword>
<comment type="subcellular location">
    <subcellularLocation>
        <location evidence="1 13">Cytoplasm</location>
    </subcellularLocation>
</comment>
<evidence type="ECO:0000313" key="16">
    <source>
        <dbReference type="EMBL" id="PMB82960.1"/>
    </source>
</evidence>
<dbReference type="InterPro" id="IPR014729">
    <property type="entry name" value="Rossmann-like_a/b/a_fold"/>
</dbReference>
<protein>
    <recommendedName>
        <fullName evidence="13">Cysteine--tRNA ligase</fullName>
        <ecNumber evidence="13">6.1.1.16</ecNumber>
    </recommendedName>
    <alternativeName>
        <fullName evidence="13">Cysteinyl-tRNA synthetase</fullName>
        <shortName evidence="13">CysRS</shortName>
    </alternativeName>
</protein>
<dbReference type="Proteomes" id="UP000239920">
    <property type="component" value="Unassembled WGS sequence"/>
</dbReference>
<evidence type="ECO:0000256" key="6">
    <source>
        <dbReference type="ARBA" id="ARBA00022723"/>
    </source>
</evidence>
<keyword evidence="9 13" id="KW-0067">ATP-binding</keyword>
<dbReference type="Pfam" id="PF23493">
    <property type="entry name" value="CysS_C"/>
    <property type="match status" value="1"/>
</dbReference>
<dbReference type="SUPFAM" id="SSF47323">
    <property type="entry name" value="Anticodon-binding domain of a subclass of class I aminoacyl-tRNA synthetases"/>
    <property type="match status" value="1"/>
</dbReference>
<dbReference type="InterPro" id="IPR009080">
    <property type="entry name" value="tRNAsynth_Ia_anticodon-bd"/>
</dbReference>
<feature type="coiled-coil region" evidence="14">
    <location>
        <begin position="418"/>
        <end position="445"/>
    </location>
</feature>
<dbReference type="InterPro" id="IPR015803">
    <property type="entry name" value="Cys-tRNA-ligase"/>
</dbReference>
<evidence type="ECO:0000256" key="10">
    <source>
        <dbReference type="ARBA" id="ARBA00022917"/>
    </source>
</evidence>
<keyword evidence="8 13" id="KW-0862">Zinc</keyword>
<dbReference type="GO" id="GO:0006423">
    <property type="term" value="P:cysteinyl-tRNA aminoacylation"/>
    <property type="evidence" value="ECO:0007669"/>
    <property type="project" value="UniProtKB-UniRule"/>
</dbReference>
<feature type="short sequence motif" description="'HIGH' region" evidence="13">
    <location>
        <begin position="30"/>
        <end position="40"/>
    </location>
</feature>
<proteinExistence type="inferred from homology"/>
<dbReference type="GO" id="GO:0008270">
    <property type="term" value="F:zinc ion binding"/>
    <property type="evidence" value="ECO:0007669"/>
    <property type="project" value="UniProtKB-UniRule"/>
</dbReference>
<organism evidence="16 17">
    <name type="scientific">Limosilactobacillus pontis</name>
    <dbReference type="NCBI Taxonomy" id="35787"/>
    <lineage>
        <taxon>Bacteria</taxon>
        <taxon>Bacillati</taxon>
        <taxon>Bacillota</taxon>
        <taxon>Bacilli</taxon>
        <taxon>Lactobacillales</taxon>
        <taxon>Lactobacillaceae</taxon>
        <taxon>Limosilactobacillus</taxon>
    </lineage>
</organism>
<evidence type="ECO:0000259" key="15">
    <source>
        <dbReference type="SMART" id="SM00840"/>
    </source>
</evidence>
<dbReference type="InterPro" id="IPR032678">
    <property type="entry name" value="tRNA-synt_1_cat_dom"/>
</dbReference>
<evidence type="ECO:0000256" key="5">
    <source>
        <dbReference type="ARBA" id="ARBA00022598"/>
    </source>
</evidence>
<dbReference type="EMBL" id="PNFV01000003">
    <property type="protein sequence ID" value="PMB82960.1"/>
    <property type="molecule type" value="Genomic_DNA"/>
</dbReference>
<evidence type="ECO:0000256" key="2">
    <source>
        <dbReference type="ARBA" id="ARBA00005594"/>
    </source>
</evidence>
<feature type="binding site" evidence="13">
    <location>
        <position position="274"/>
    </location>
    <ligand>
        <name>ATP</name>
        <dbReference type="ChEBI" id="CHEBI:30616"/>
    </ligand>
</feature>
<sequence>MLTIYNTLTRKKEEFKPLHPGVVNMYVCGPTVYNYIHIGNARSAIAFDTVRRYLEFKGYQVNYVSNFTDVDDKMIKAAHEQGITVPQLAEKYINAFMEDTAAINIEPATLHPRATENIPDIIKFISGLVDKGYAYEKDGDVYYRARKFKHYGQLSGQSIDDLEVGASEHVSVDEVDKKEDPMDFALWKAAKPGEISWDSPWGQGRPGWHIECSVMSTKYLGKTIDIHAGGQDLEFPHHENEIAQSEAENGQQFVRYWMHNGFVTIGKDNEKMSKSLHNFITVHDIIKTVDPQVLRFFMATTQYRRPIQYSEDNLTDAKNNLDHIQTAYDNLTYREQDAQSGEDDAVNTQLATFKQRFTDAMDDDINVQNGIAVVYELVKYANIYAQQEQVHAGALANLKSTLATLMSIFGVKLTAADNQIDDEQIKKLIEERNEARKNKDFARSDQIRDDLKKQGIILEDTPQGTRYKKE</sequence>
<comment type="catalytic activity">
    <reaction evidence="12 13">
        <text>tRNA(Cys) + L-cysteine + ATP = L-cysteinyl-tRNA(Cys) + AMP + diphosphate</text>
        <dbReference type="Rhea" id="RHEA:17773"/>
        <dbReference type="Rhea" id="RHEA-COMP:9661"/>
        <dbReference type="Rhea" id="RHEA-COMP:9679"/>
        <dbReference type="ChEBI" id="CHEBI:30616"/>
        <dbReference type="ChEBI" id="CHEBI:33019"/>
        <dbReference type="ChEBI" id="CHEBI:35235"/>
        <dbReference type="ChEBI" id="CHEBI:78442"/>
        <dbReference type="ChEBI" id="CHEBI:78517"/>
        <dbReference type="ChEBI" id="CHEBI:456215"/>
        <dbReference type="EC" id="6.1.1.16"/>
    </reaction>
</comment>
<feature type="binding site" evidence="13">
    <location>
        <position position="212"/>
    </location>
    <ligand>
        <name>Zn(2+)</name>
        <dbReference type="ChEBI" id="CHEBI:29105"/>
    </ligand>
</feature>
<evidence type="ECO:0000256" key="14">
    <source>
        <dbReference type="SAM" id="Coils"/>
    </source>
</evidence>
<dbReference type="CDD" id="cd00672">
    <property type="entry name" value="CysRS_core"/>
    <property type="match status" value="1"/>
</dbReference>
<comment type="subunit">
    <text evidence="3 13">Monomer.</text>
</comment>
<keyword evidence="10 13" id="KW-0648">Protein biosynthesis</keyword>
<comment type="cofactor">
    <cofactor evidence="13">
        <name>Zn(2+)</name>
        <dbReference type="ChEBI" id="CHEBI:29105"/>
    </cofactor>
    <text evidence="13">Binds 1 zinc ion per subunit.</text>
</comment>
<keyword evidence="5 13" id="KW-0436">Ligase</keyword>
<evidence type="ECO:0000256" key="7">
    <source>
        <dbReference type="ARBA" id="ARBA00022741"/>
    </source>
</evidence>
<evidence type="ECO:0000313" key="17">
    <source>
        <dbReference type="Proteomes" id="UP000239920"/>
    </source>
</evidence>
<dbReference type="GO" id="GO:0004817">
    <property type="term" value="F:cysteine-tRNA ligase activity"/>
    <property type="evidence" value="ECO:0007669"/>
    <property type="project" value="UniProtKB-UniRule"/>
</dbReference>
<dbReference type="PRINTS" id="PR00983">
    <property type="entry name" value="TRNASYNTHCYS"/>
</dbReference>
<accession>A0A2J6NNQ8</accession>
<dbReference type="Pfam" id="PF09190">
    <property type="entry name" value="DALR_2"/>
    <property type="match status" value="1"/>
</dbReference>
<dbReference type="Pfam" id="PF01406">
    <property type="entry name" value="tRNA-synt_1e"/>
    <property type="match status" value="1"/>
</dbReference>
<dbReference type="NCBIfam" id="TIGR00435">
    <property type="entry name" value="cysS"/>
    <property type="match status" value="1"/>
</dbReference>
<dbReference type="FunFam" id="3.40.50.620:FF:000009">
    <property type="entry name" value="Cysteine--tRNA ligase"/>
    <property type="match status" value="1"/>
</dbReference>
<name>A0A2J6NNQ8_9LACO</name>
<dbReference type="InterPro" id="IPR024909">
    <property type="entry name" value="Cys-tRNA/MSH_ligase"/>
</dbReference>
<dbReference type="EC" id="6.1.1.16" evidence="13"/>
<feature type="binding site" evidence="13">
    <location>
        <position position="241"/>
    </location>
    <ligand>
        <name>Zn(2+)</name>
        <dbReference type="ChEBI" id="CHEBI:29105"/>
    </ligand>
</feature>
<evidence type="ECO:0000256" key="1">
    <source>
        <dbReference type="ARBA" id="ARBA00004496"/>
    </source>
</evidence>
<dbReference type="Gene3D" id="1.20.120.1910">
    <property type="entry name" value="Cysteine-tRNA ligase, C-terminal anti-codon recognition domain"/>
    <property type="match status" value="1"/>
</dbReference>
<keyword evidence="6 13" id="KW-0479">Metal-binding</keyword>
<evidence type="ECO:0000256" key="9">
    <source>
        <dbReference type="ARBA" id="ARBA00022840"/>
    </source>
</evidence>
<dbReference type="PANTHER" id="PTHR10890:SF3">
    <property type="entry name" value="CYSTEINE--TRNA LIGASE, CYTOPLASMIC"/>
    <property type="match status" value="1"/>
</dbReference>
<feature type="domain" description="Cysteinyl-tRNA synthetase class Ia DALR" evidence="15">
    <location>
        <begin position="356"/>
        <end position="420"/>
    </location>
</feature>
<feature type="short sequence motif" description="'KMSKS' region" evidence="13">
    <location>
        <begin position="271"/>
        <end position="275"/>
    </location>
</feature>
<comment type="caution">
    <text evidence="16">The sequence shown here is derived from an EMBL/GenBank/DDBJ whole genome shotgun (WGS) entry which is preliminary data.</text>
</comment>
<keyword evidence="11 13" id="KW-0030">Aminoacyl-tRNA synthetase</keyword>
<dbReference type="InterPro" id="IPR015273">
    <property type="entry name" value="Cys-tRNA-synt_Ia_DALR"/>
</dbReference>
<evidence type="ECO:0000256" key="12">
    <source>
        <dbReference type="ARBA" id="ARBA00047398"/>
    </source>
</evidence>
<dbReference type="PANTHER" id="PTHR10890">
    <property type="entry name" value="CYSTEINYL-TRNA SYNTHETASE"/>
    <property type="match status" value="1"/>
</dbReference>
<evidence type="ECO:0000256" key="4">
    <source>
        <dbReference type="ARBA" id="ARBA00022490"/>
    </source>
</evidence>
<dbReference type="InterPro" id="IPR056411">
    <property type="entry name" value="CysS_C"/>
</dbReference>
<dbReference type="SUPFAM" id="SSF52374">
    <property type="entry name" value="Nucleotidylyl transferase"/>
    <property type="match status" value="1"/>
</dbReference>
<feature type="binding site" evidence="13">
    <location>
        <position position="237"/>
    </location>
    <ligand>
        <name>Zn(2+)</name>
        <dbReference type="ChEBI" id="CHEBI:29105"/>
    </ligand>
</feature>